<dbReference type="EMBL" id="KL198006">
    <property type="protein sequence ID" value="KDQ29975.1"/>
    <property type="molecule type" value="Genomic_DNA"/>
</dbReference>
<feature type="region of interest" description="Disordered" evidence="1">
    <location>
        <begin position="58"/>
        <end position="93"/>
    </location>
</feature>
<evidence type="ECO:0000256" key="1">
    <source>
        <dbReference type="SAM" id="MobiDB-lite"/>
    </source>
</evidence>
<sequence>MSIVAVVDRAEIRLPPKWEAYSIDKIREDPKGDLWVEWGVLEVVNLRPRRLPSCAAGEYENDSQEHAHHSAIYTSTRPPAPEHGREDDAPKRLDAGILCPEVVVRTSRWITTNRYAGSRDVEGRRWGVRRACANH</sequence>
<dbReference type="Proteomes" id="UP000027073">
    <property type="component" value="Unassembled WGS sequence"/>
</dbReference>
<name>A0A067NSJ5_PLEO1</name>
<proteinExistence type="predicted"/>
<gene>
    <name evidence="2" type="ORF">PLEOSDRAFT_165657</name>
</gene>
<dbReference type="HOGENOM" id="CLU_1886610_0_0_1"/>
<evidence type="ECO:0000313" key="2">
    <source>
        <dbReference type="EMBL" id="KDQ29975.1"/>
    </source>
</evidence>
<reference evidence="3" key="1">
    <citation type="journal article" date="2014" name="Proc. Natl. Acad. Sci. U.S.A.">
        <title>Extensive sampling of basidiomycete genomes demonstrates inadequacy of the white-rot/brown-rot paradigm for wood decay fungi.</title>
        <authorList>
            <person name="Riley R."/>
            <person name="Salamov A.A."/>
            <person name="Brown D.W."/>
            <person name="Nagy L.G."/>
            <person name="Floudas D."/>
            <person name="Held B.W."/>
            <person name="Levasseur A."/>
            <person name="Lombard V."/>
            <person name="Morin E."/>
            <person name="Otillar R."/>
            <person name="Lindquist E.A."/>
            <person name="Sun H."/>
            <person name="LaButti K.M."/>
            <person name="Schmutz J."/>
            <person name="Jabbour D."/>
            <person name="Luo H."/>
            <person name="Baker S.E."/>
            <person name="Pisabarro A.G."/>
            <person name="Walton J.D."/>
            <person name="Blanchette R.A."/>
            <person name="Henrissat B."/>
            <person name="Martin F."/>
            <person name="Cullen D."/>
            <person name="Hibbett D.S."/>
            <person name="Grigoriev I.V."/>
        </authorList>
    </citation>
    <scope>NUCLEOTIDE SEQUENCE [LARGE SCALE GENOMIC DNA]</scope>
    <source>
        <strain evidence="3">PC15</strain>
    </source>
</reference>
<organism evidence="2 3">
    <name type="scientific">Pleurotus ostreatus (strain PC15)</name>
    <name type="common">Oyster mushroom</name>
    <dbReference type="NCBI Taxonomy" id="1137138"/>
    <lineage>
        <taxon>Eukaryota</taxon>
        <taxon>Fungi</taxon>
        <taxon>Dikarya</taxon>
        <taxon>Basidiomycota</taxon>
        <taxon>Agaricomycotina</taxon>
        <taxon>Agaricomycetes</taxon>
        <taxon>Agaricomycetidae</taxon>
        <taxon>Agaricales</taxon>
        <taxon>Pleurotineae</taxon>
        <taxon>Pleurotaceae</taxon>
        <taxon>Pleurotus</taxon>
    </lineage>
</organism>
<dbReference type="VEuPathDB" id="FungiDB:PLEOSDRAFT_165657"/>
<protein>
    <submittedName>
        <fullName evidence="2">Uncharacterized protein</fullName>
    </submittedName>
</protein>
<feature type="compositionally biased region" description="Basic and acidic residues" evidence="1">
    <location>
        <begin position="80"/>
        <end position="93"/>
    </location>
</feature>
<dbReference type="AlphaFoldDB" id="A0A067NSJ5"/>
<dbReference type="InParanoid" id="A0A067NSJ5"/>
<accession>A0A067NSJ5</accession>
<evidence type="ECO:0000313" key="3">
    <source>
        <dbReference type="Proteomes" id="UP000027073"/>
    </source>
</evidence>